<keyword evidence="10" id="KW-1185">Reference proteome</keyword>
<dbReference type="SUPFAM" id="SSF57903">
    <property type="entry name" value="FYVE/PHD zinc finger"/>
    <property type="match status" value="1"/>
</dbReference>
<keyword evidence="4" id="KW-0862">Zinc</keyword>
<feature type="region of interest" description="Disordered" evidence="7">
    <location>
        <begin position="31"/>
        <end position="60"/>
    </location>
</feature>
<evidence type="ECO:0000256" key="5">
    <source>
        <dbReference type="ARBA" id="ARBA00023015"/>
    </source>
</evidence>
<evidence type="ECO:0000313" key="9">
    <source>
        <dbReference type="EMBL" id="CAJ2511686.1"/>
    </source>
</evidence>
<evidence type="ECO:0000256" key="6">
    <source>
        <dbReference type="ARBA" id="ARBA00023163"/>
    </source>
</evidence>
<sequence>MATTYKRSGELPFTRRAWNFVLGQKDTKVTSANGDHVVNGTPPRAAKRRRIDSDPEAGPRGAFARLLPENPSDFEKVLKIQVLRISHRDACGSNRSNPDDGSTEQKDIPIIPARCKIMIFRHNPPTEKRILHCDSQTCNVKVFRDDDDICRSARVYLPTPFIVPAEKLYVWRYDDDVFTFLDHYSITAELESAGDPSWPPFELFPKMERRTFDYPPHHWALASHINYRLSEKGHILNPVNIRKQPGKEEELDMMLRVCFEWSTNHTTASTARAGEAFISTDRKVPLANGALEPLTNGHVNGRVEQPTNGHPKDNNDGLVDEDEDHGDANTPSRSLRTREKQNYNLKLLSDKARGKERKERKQRKLTNAANAANETGQVTWILPRTGHVPLKEYQCIRCYAAHSSMAQLVRHVEAHREYKFTFDMNGFRIWITLHGQETPRQSKSAVRDLSSPEGHETDEDHEVSPQKLPRTLVQHEPTKPLRMPSFQRPKDTRQRIPIIKQPIYDRLSKSLLEPGSLVDPPKVDDTWLVQKHRDIIRDYSDVHQDEKEYISKWDAFVNKECVTSEPHLQEVYIRFVQTKASWLVASQSRMTEWSKHLGYLKTRSALTEPTILEALAIVRRARSERRPDQPEAPKASPPRAGYRKSVSGCAVCGQPVRGPSTLICSNLDCDRPLYHVGCIKEDATEPVDSRKWRCNVCHK</sequence>
<evidence type="ECO:0000256" key="7">
    <source>
        <dbReference type="SAM" id="MobiDB-lite"/>
    </source>
</evidence>
<keyword evidence="5" id="KW-0805">Transcription regulation</keyword>
<dbReference type="EMBL" id="CAUWAG010000018">
    <property type="protein sequence ID" value="CAJ2511686.1"/>
    <property type="molecule type" value="Genomic_DNA"/>
</dbReference>
<dbReference type="AlphaFoldDB" id="A0AAI8VV88"/>
<dbReference type="CDD" id="cd21552">
    <property type="entry name" value="VEFS-box_ctSUZ12-like"/>
    <property type="match status" value="1"/>
</dbReference>
<keyword evidence="6" id="KW-0804">Transcription</keyword>
<evidence type="ECO:0000313" key="10">
    <source>
        <dbReference type="Proteomes" id="UP001295740"/>
    </source>
</evidence>
<keyword evidence="3" id="KW-0863">Zinc-finger</keyword>
<evidence type="ECO:0000256" key="3">
    <source>
        <dbReference type="ARBA" id="ARBA00022771"/>
    </source>
</evidence>
<protein>
    <submittedName>
        <fullName evidence="9">Uu.00g073110.m01.CDS01</fullName>
    </submittedName>
</protein>
<proteinExistence type="inferred from homology"/>
<evidence type="ECO:0000259" key="8">
    <source>
        <dbReference type="Pfam" id="PF09733"/>
    </source>
</evidence>
<dbReference type="Proteomes" id="UP001295740">
    <property type="component" value="Unassembled WGS sequence"/>
</dbReference>
<dbReference type="InterPro" id="IPR019135">
    <property type="entry name" value="Polycomb_protein_VEFS-Box"/>
</dbReference>
<dbReference type="InterPro" id="IPR011011">
    <property type="entry name" value="Znf_FYVE_PHD"/>
</dbReference>
<dbReference type="CDD" id="cd15489">
    <property type="entry name" value="PHD_SF"/>
    <property type="match status" value="1"/>
</dbReference>
<name>A0AAI8VV88_9PEZI</name>
<dbReference type="PROSITE" id="PS01359">
    <property type="entry name" value="ZF_PHD_1"/>
    <property type="match status" value="1"/>
</dbReference>
<feature type="compositionally biased region" description="Basic and acidic residues" evidence="7">
    <location>
        <begin position="348"/>
        <end position="359"/>
    </location>
</feature>
<evidence type="ECO:0000256" key="2">
    <source>
        <dbReference type="ARBA" id="ARBA00022723"/>
    </source>
</evidence>
<evidence type="ECO:0000256" key="1">
    <source>
        <dbReference type="ARBA" id="ARBA00007416"/>
    </source>
</evidence>
<keyword evidence="2" id="KW-0479">Metal-binding</keyword>
<accession>A0AAI8VV88</accession>
<reference evidence="9" key="1">
    <citation type="submission" date="2023-10" db="EMBL/GenBank/DDBJ databases">
        <authorList>
            <person name="Hackl T."/>
        </authorList>
    </citation>
    <scope>NUCLEOTIDE SEQUENCE</scope>
</reference>
<dbReference type="Gene3D" id="3.30.40.10">
    <property type="entry name" value="Zinc/RING finger domain, C3HC4 (zinc finger)"/>
    <property type="match status" value="1"/>
</dbReference>
<evidence type="ECO:0000256" key="4">
    <source>
        <dbReference type="ARBA" id="ARBA00022833"/>
    </source>
</evidence>
<feature type="region of interest" description="Disordered" evidence="7">
    <location>
        <begin position="440"/>
        <end position="491"/>
    </location>
</feature>
<comment type="similarity">
    <text evidence="1">Belongs to the VEFS (VRN2-EMF2-FIS2-SU(Z)12) family.</text>
</comment>
<dbReference type="InterPro" id="IPR019786">
    <property type="entry name" value="Zinc_finger_PHD-type_CS"/>
</dbReference>
<feature type="region of interest" description="Disordered" evidence="7">
    <location>
        <begin position="290"/>
        <end position="370"/>
    </location>
</feature>
<feature type="domain" description="Polycomb protein VEFS-Box" evidence="8">
    <location>
        <begin position="523"/>
        <end position="600"/>
    </location>
</feature>
<organism evidence="9 10">
    <name type="scientific">Anthostomella pinea</name>
    <dbReference type="NCBI Taxonomy" id="933095"/>
    <lineage>
        <taxon>Eukaryota</taxon>
        <taxon>Fungi</taxon>
        <taxon>Dikarya</taxon>
        <taxon>Ascomycota</taxon>
        <taxon>Pezizomycotina</taxon>
        <taxon>Sordariomycetes</taxon>
        <taxon>Xylariomycetidae</taxon>
        <taxon>Xylariales</taxon>
        <taxon>Xylariaceae</taxon>
        <taxon>Anthostomella</taxon>
    </lineage>
</organism>
<feature type="region of interest" description="Disordered" evidence="7">
    <location>
        <begin position="622"/>
        <end position="644"/>
    </location>
</feature>
<gene>
    <name evidence="9" type="ORF">KHLLAP_LOCUS12154</name>
</gene>
<dbReference type="GO" id="GO:0008270">
    <property type="term" value="F:zinc ion binding"/>
    <property type="evidence" value="ECO:0007669"/>
    <property type="project" value="UniProtKB-KW"/>
</dbReference>
<dbReference type="InterPro" id="IPR013083">
    <property type="entry name" value="Znf_RING/FYVE/PHD"/>
</dbReference>
<comment type="caution">
    <text evidence="9">The sequence shown here is derived from an EMBL/GenBank/DDBJ whole genome shotgun (WGS) entry which is preliminary data.</text>
</comment>
<dbReference type="Pfam" id="PF09733">
    <property type="entry name" value="VEFS-Box"/>
    <property type="match status" value="1"/>
</dbReference>